<gene>
    <name evidence="2" type="ORF">C8P70_11916</name>
</gene>
<dbReference type="InterPro" id="IPR038726">
    <property type="entry name" value="PDDEXK_AddAB-type"/>
</dbReference>
<comment type="caution">
    <text evidence="2">The sequence shown here is derived from an EMBL/GenBank/DDBJ whole genome shotgun (WGS) entry which is preliminary data.</text>
</comment>
<feature type="domain" description="PD-(D/E)XK endonuclease-like" evidence="1">
    <location>
        <begin position="652"/>
        <end position="913"/>
    </location>
</feature>
<evidence type="ECO:0000313" key="3">
    <source>
        <dbReference type="Proteomes" id="UP000295215"/>
    </source>
</evidence>
<dbReference type="Pfam" id="PF12705">
    <property type="entry name" value="PDDEXK_1"/>
    <property type="match status" value="1"/>
</dbReference>
<name>A0A4R7ES39_9FLAO</name>
<evidence type="ECO:0000313" key="2">
    <source>
        <dbReference type="EMBL" id="TDS56580.1"/>
    </source>
</evidence>
<organism evidence="2 3">
    <name type="scientific">Myroides indicus</name>
    <dbReference type="NCBI Taxonomy" id="1323422"/>
    <lineage>
        <taxon>Bacteria</taxon>
        <taxon>Pseudomonadati</taxon>
        <taxon>Bacteroidota</taxon>
        <taxon>Flavobacteriia</taxon>
        <taxon>Flavobacteriales</taxon>
        <taxon>Flavobacteriaceae</taxon>
        <taxon>Myroides</taxon>
    </lineage>
</organism>
<dbReference type="InterPro" id="IPR011604">
    <property type="entry name" value="PDDEXK-like_dom_sf"/>
</dbReference>
<evidence type="ECO:0000259" key="1">
    <source>
        <dbReference type="Pfam" id="PF12705"/>
    </source>
</evidence>
<dbReference type="Gene3D" id="3.90.320.10">
    <property type="match status" value="1"/>
</dbReference>
<dbReference type="Proteomes" id="UP000295215">
    <property type="component" value="Unassembled WGS sequence"/>
</dbReference>
<dbReference type="InterPro" id="IPR027417">
    <property type="entry name" value="P-loop_NTPase"/>
</dbReference>
<dbReference type="OrthoDB" id="9762792at2"/>
<reference evidence="2 3" key="1">
    <citation type="submission" date="2019-03" db="EMBL/GenBank/DDBJ databases">
        <title>Genomic Encyclopedia of Archaeal and Bacterial Type Strains, Phase II (KMG-II): from individual species to whole genera.</title>
        <authorList>
            <person name="Goeker M."/>
        </authorList>
    </citation>
    <scope>NUCLEOTIDE SEQUENCE [LARGE SCALE GENOMIC DNA]</scope>
    <source>
        <strain evidence="2 3">DSM 28213</strain>
    </source>
</reference>
<dbReference type="RefSeq" id="WP_133712968.1">
    <property type="nucleotide sequence ID" value="NZ_SOAG01000019.1"/>
</dbReference>
<sequence>MDSITFLDKLSAKIKEDFPLDMNCLTIVVPNKRAGVFLLDSLKKHYTKSVFAPVIISVEELIQTISGIKSIDSIELLFEFYSVYKEIHQEKSQDFDRYANWAKMLLQDFNEIDRYLLKPDHVFSYLKDIEDIKHWSLDPNQRTALIDNYLEFWKRMPEYYETLYACLLSKQRGYQGLIYREAVKKKEAFLEENKQQQFYFAGFNALNAAEELIIQYILLEGRGRVFWDIDEVFFNDPYHDAGLFLRRIKKTWKYYQTNPFEWIVDDFGKEKNIKIIQTPKSVGQAKIVGQILEDTIESGAQLDKTTVVLGDENLLLPVLYALPDKVNSLNITMGYEGKSNPVLILLNKIFKMHLSALRREGSQYVVYYKEVIDVLANPIFTSLVDATEVINQIKKKNLTFFSLERFSSWGEEVQNQLLQEVLESWEQKTPKEMLQKLLKIVLEIKEKLSNEGEEVLVKTFLYAAYNLLNRLVTYCEKYDFITSYETLYALYKQVMEMAEVSFEGEPLQGLQVMGVLESRVLDFDTVIVTSVNEGKFPSGKTQNSFIPYDVKREFGLPTFKEKDAIYSFHFYHLLLRAKNIYLLYNSQSEGLDAGEKSRFLTQLEIEKQPKHHLSNLTYSAFLPEKAYEPIKIEKSILLQQQLEKIATETKGFSPSSLSSYLRNPVQFYMQRVLRIKEVEEVEENVALNTLGTIIHNALENLYRPYVGFNLVEFDVIKMLEIADEEVAKQFEEVYNSDRERMGKNLLAFEVAKRNVYHFLKVELEQLKEGDKVRILELEKELFYTLLDESLPYPVNLFGVVDRIEERNGIVRVIDYKTGRVNSNDVKLSKWEGLTMELKNEKIIQLLLYALMYSEENKDKPIEAGIYSFKNRKEGFLFFGVREGRSVNCQINQEILKIFKAELIQLLIAILNPDQAFVEEIK</sequence>
<dbReference type="AlphaFoldDB" id="A0A4R7ES39"/>
<dbReference type="Gene3D" id="3.40.50.300">
    <property type="entry name" value="P-loop containing nucleotide triphosphate hydrolases"/>
    <property type="match status" value="1"/>
</dbReference>
<dbReference type="InterPro" id="IPR011335">
    <property type="entry name" value="Restrct_endonuc-II-like"/>
</dbReference>
<dbReference type="Gene3D" id="1.10.486.10">
    <property type="entry name" value="PCRA, domain 4"/>
    <property type="match status" value="1"/>
</dbReference>
<accession>A0A4R7ES39</accession>
<keyword evidence="3" id="KW-1185">Reference proteome</keyword>
<dbReference type="SUPFAM" id="SSF52540">
    <property type="entry name" value="P-loop containing nucleoside triphosphate hydrolases"/>
    <property type="match status" value="1"/>
</dbReference>
<dbReference type="EMBL" id="SOAG01000019">
    <property type="protein sequence ID" value="TDS56580.1"/>
    <property type="molecule type" value="Genomic_DNA"/>
</dbReference>
<protein>
    <submittedName>
        <fullName evidence="2">PD-(D/E)XK nuclease superfamily protein</fullName>
    </submittedName>
</protein>
<proteinExistence type="predicted"/>
<dbReference type="SUPFAM" id="SSF52980">
    <property type="entry name" value="Restriction endonuclease-like"/>
    <property type="match status" value="1"/>
</dbReference>